<dbReference type="GO" id="GO:0051536">
    <property type="term" value="F:iron-sulfur cluster binding"/>
    <property type="evidence" value="ECO:0007669"/>
    <property type="project" value="UniProtKB-KW"/>
</dbReference>
<gene>
    <name evidence="10" type="ORF">A3F86_03345</name>
</gene>
<dbReference type="InterPro" id="IPR034391">
    <property type="entry name" value="AdoMet-like_SPASM_containing"/>
</dbReference>
<dbReference type="Pfam" id="PF04055">
    <property type="entry name" value="Radical_SAM"/>
    <property type="match status" value="1"/>
</dbReference>
<evidence type="ECO:0008006" key="12">
    <source>
        <dbReference type="Google" id="ProtNLM"/>
    </source>
</evidence>
<dbReference type="InterPro" id="IPR023885">
    <property type="entry name" value="4Fe4S-binding_SPASM_dom"/>
</dbReference>
<accession>A0A1F4RPG4</accession>
<dbReference type="Pfam" id="PF13186">
    <property type="entry name" value="SPASM"/>
    <property type="match status" value="1"/>
</dbReference>
<feature type="domain" description="4Fe4S-binding SPASM" evidence="9">
    <location>
        <begin position="290"/>
        <end position="356"/>
    </location>
</feature>
<feature type="domain" description="Radical SAM core" evidence="8">
    <location>
        <begin position="59"/>
        <end position="220"/>
    </location>
</feature>
<evidence type="ECO:0000259" key="8">
    <source>
        <dbReference type="Pfam" id="PF04055"/>
    </source>
</evidence>
<keyword evidence="7" id="KW-0812">Transmembrane</keyword>
<comment type="cofactor">
    <cofactor evidence="1">
        <name>[4Fe-4S] cluster</name>
        <dbReference type="ChEBI" id="CHEBI:49883"/>
    </cofactor>
</comment>
<dbReference type="CDD" id="cd21109">
    <property type="entry name" value="SPASM"/>
    <property type="match status" value="1"/>
</dbReference>
<evidence type="ECO:0000256" key="3">
    <source>
        <dbReference type="ARBA" id="ARBA00022691"/>
    </source>
</evidence>
<evidence type="ECO:0000256" key="4">
    <source>
        <dbReference type="ARBA" id="ARBA00022723"/>
    </source>
</evidence>
<keyword evidence="4" id="KW-0479">Metal-binding</keyword>
<dbReference type="InterPro" id="IPR058240">
    <property type="entry name" value="rSAM_sf"/>
</dbReference>
<reference evidence="10 11" key="1">
    <citation type="journal article" date="2016" name="Nat. Commun.">
        <title>Thousands of microbial genomes shed light on interconnected biogeochemical processes in an aquifer system.</title>
        <authorList>
            <person name="Anantharaman K."/>
            <person name="Brown C.T."/>
            <person name="Hug L.A."/>
            <person name="Sharon I."/>
            <person name="Castelle C.J."/>
            <person name="Probst A.J."/>
            <person name="Thomas B.C."/>
            <person name="Singh A."/>
            <person name="Wilkins M.J."/>
            <person name="Karaoz U."/>
            <person name="Brodie E.L."/>
            <person name="Williams K.H."/>
            <person name="Hubbard S.S."/>
            <person name="Banfield J.F."/>
        </authorList>
    </citation>
    <scope>NUCLEOTIDE SEQUENCE [LARGE SCALE GENOMIC DNA]</scope>
</reference>
<comment type="caution">
    <text evidence="10">The sequence shown here is derived from an EMBL/GenBank/DDBJ whole genome shotgun (WGS) entry which is preliminary data.</text>
</comment>
<evidence type="ECO:0000256" key="2">
    <source>
        <dbReference type="ARBA" id="ARBA00022485"/>
    </source>
</evidence>
<dbReference type="SFLD" id="SFLDG01387">
    <property type="entry name" value="BtrN-like_SPASM_domain_contain"/>
    <property type="match status" value="1"/>
</dbReference>
<dbReference type="Proteomes" id="UP000179095">
    <property type="component" value="Unassembled WGS sequence"/>
</dbReference>
<organism evidence="10 11">
    <name type="scientific">candidate division WOR-1 bacterium RIFCSPLOWO2_12_FULL_45_9</name>
    <dbReference type="NCBI Taxonomy" id="1802568"/>
    <lineage>
        <taxon>Bacteria</taxon>
        <taxon>Bacillati</taxon>
        <taxon>Saganbacteria</taxon>
    </lineage>
</organism>
<evidence type="ECO:0000256" key="5">
    <source>
        <dbReference type="ARBA" id="ARBA00023004"/>
    </source>
</evidence>
<protein>
    <recommendedName>
        <fullName evidence="12">Radical SAM protein</fullName>
    </recommendedName>
</protein>
<evidence type="ECO:0000259" key="9">
    <source>
        <dbReference type="Pfam" id="PF13186"/>
    </source>
</evidence>
<name>A0A1F4RPG4_UNCSA</name>
<dbReference type="InterPro" id="IPR013785">
    <property type="entry name" value="Aldolase_TIM"/>
</dbReference>
<sequence>MAALWRRLKKLFFLVKGQGVGYAYNYLWVYALYYNEAIRLFISKYMPWLYSQSPPTVEIEVSTRCGLRCNMCEHTYWRQPQLEMSFDKFKSIIDQLPKLKWIGLTGIGDSFAHRDFLKLLSYVKRRQVYIELFDTFYNINEKEAETLVGLKIDKMIASIDGATKETYEKIRVGSKFERITENVKRLVKIKKAKNSYFPEMSFHFIISKLNIHEIVQYVEFVNYLMEGETVEIFFTKLLHPFDEIKPLVVDVLRDVIGKVEEKGRELNQIIRWNVNIPTEKKSINYCSAWMVPFIFASGEVVPCCAGNEANQRDFQIKTSLGNVFNEDFVKIWRSDKYQKFRQDILDNKVPAACHFCAIYDVSKK</sequence>
<keyword evidence="6" id="KW-0411">Iron-sulfur</keyword>
<dbReference type="AlphaFoldDB" id="A0A1F4RPG4"/>
<dbReference type="CDD" id="cd01335">
    <property type="entry name" value="Radical_SAM"/>
    <property type="match status" value="1"/>
</dbReference>
<dbReference type="PANTHER" id="PTHR11228:SF7">
    <property type="entry name" value="PQQA PEPTIDE CYCLASE"/>
    <property type="match status" value="1"/>
</dbReference>
<dbReference type="EMBL" id="METQ01000004">
    <property type="protein sequence ID" value="OGC10082.1"/>
    <property type="molecule type" value="Genomic_DNA"/>
</dbReference>
<dbReference type="SUPFAM" id="SSF102114">
    <property type="entry name" value="Radical SAM enzymes"/>
    <property type="match status" value="1"/>
</dbReference>
<dbReference type="PANTHER" id="PTHR11228">
    <property type="entry name" value="RADICAL SAM DOMAIN PROTEIN"/>
    <property type="match status" value="1"/>
</dbReference>
<dbReference type="GO" id="GO:0046872">
    <property type="term" value="F:metal ion binding"/>
    <property type="evidence" value="ECO:0007669"/>
    <property type="project" value="UniProtKB-KW"/>
</dbReference>
<evidence type="ECO:0000313" key="10">
    <source>
        <dbReference type="EMBL" id="OGC10082.1"/>
    </source>
</evidence>
<dbReference type="GO" id="GO:0003824">
    <property type="term" value="F:catalytic activity"/>
    <property type="evidence" value="ECO:0007669"/>
    <property type="project" value="InterPro"/>
</dbReference>
<evidence type="ECO:0000256" key="1">
    <source>
        <dbReference type="ARBA" id="ARBA00001966"/>
    </source>
</evidence>
<dbReference type="SFLD" id="SFLDS00029">
    <property type="entry name" value="Radical_SAM"/>
    <property type="match status" value="1"/>
</dbReference>
<proteinExistence type="predicted"/>
<evidence type="ECO:0000256" key="7">
    <source>
        <dbReference type="SAM" id="Phobius"/>
    </source>
</evidence>
<evidence type="ECO:0000313" key="11">
    <source>
        <dbReference type="Proteomes" id="UP000179095"/>
    </source>
</evidence>
<dbReference type="Gene3D" id="3.20.20.70">
    <property type="entry name" value="Aldolase class I"/>
    <property type="match status" value="1"/>
</dbReference>
<keyword evidence="7" id="KW-1133">Transmembrane helix</keyword>
<dbReference type="STRING" id="1802568.A3F86_03345"/>
<keyword evidence="7" id="KW-0472">Membrane</keyword>
<dbReference type="InterPro" id="IPR050377">
    <property type="entry name" value="Radical_SAM_PqqE_MftC-like"/>
</dbReference>
<keyword evidence="3" id="KW-0949">S-adenosyl-L-methionine</keyword>
<keyword evidence="2" id="KW-0004">4Fe-4S</keyword>
<evidence type="ECO:0000256" key="6">
    <source>
        <dbReference type="ARBA" id="ARBA00023014"/>
    </source>
</evidence>
<feature type="transmembrane region" description="Helical" evidence="7">
    <location>
        <begin position="12"/>
        <end position="33"/>
    </location>
</feature>
<keyword evidence="5" id="KW-0408">Iron</keyword>
<dbReference type="SFLD" id="SFLDG01067">
    <property type="entry name" value="SPASM/twitch_domain_containing"/>
    <property type="match status" value="1"/>
</dbReference>
<dbReference type="InterPro" id="IPR007197">
    <property type="entry name" value="rSAM"/>
</dbReference>